<dbReference type="SUPFAM" id="SSF55068">
    <property type="entry name" value="Peptide methionine sulfoxide reductase"/>
    <property type="match status" value="1"/>
</dbReference>
<protein>
    <recommendedName>
        <fullName evidence="5">Peptide methionine sulfoxide reductase MsrA</fullName>
        <shortName evidence="5">Protein-methionine-S-oxide reductase</shortName>
        <ecNumber evidence="5">1.8.4.11</ecNumber>
    </recommendedName>
    <alternativeName>
        <fullName evidence="5">Peptide-methionine (S)-S-oxide reductase</fullName>
        <shortName evidence="5">Peptide Met(O) reductase</shortName>
    </alternativeName>
</protein>
<evidence type="ECO:0000256" key="5">
    <source>
        <dbReference type="HAMAP-Rule" id="MF_01401"/>
    </source>
</evidence>
<dbReference type="InterPro" id="IPR036509">
    <property type="entry name" value="Met_Sox_Rdtase_MsrA_sf"/>
</dbReference>
<sequence>MDQNFDTNATPQTRELIMAGGCFWCQDAIYRKTRGITAVESGYTGGYVDHPSYRQVCSGTTGHAEAVKVRFDPQVIDVGVVLDIFFASHNPTSLNRQGGDVGPQYRSAVFPRTAQDRQDFADAIDRHQQLWDAPIVTTIEPAGHWWPAEDEHQDFYHKHPAMGYCQVVINPKLSRIRKDYASWLID</sequence>
<evidence type="ECO:0000259" key="6">
    <source>
        <dbReference type="Pfam" id="PF01625"/>
    </source>
</evidence>
<dbReference type="HAMAP" id="MF_01401">
    <property type="entry name" value="MsrA"/>
    <property type="match status" value="1"/>
</dbReference>
<gene>
    <name evidence="5 7" type="primary">msrA</name>
    <name evidence="7" type="ORF">QDX21_01335</name>
</gene>
<keyword evidence="2 5" id="KW-0560">Oxidoreductase</keyword>
<name>A0AAJ6DDG0_9MICC</name>
<evidence type="ECO:0000313" key="8">
    <source>
        <dbReference type="Proteomes" id="UP001224674"/>
    </source>
</evidence>
<reference evidence="7 8" key="1">
    <citation type="submission" date="2023-03" db="EMBL/GenBank/DDBJ databases">
        <title>Complete genome sequences of several Auritidibacter ignavus strains isolated from ear infections.</title>
        <authorList>
            <person name="Baehr T."/>
            <person name="Baumhoegger A.M."/>
        </authorList>
    </citation>
    <scope>NUCLEOTIDE SEQUENCE [LARGE SCALE GENOMIC DNA]</scope>
    <source>
        <strain evidence="7 8">BABAE-6</strain>
    </source>
</reference>
<comment type="catalytic activity">
    <reaction evidence="3 5">
        <text>L-methionyl-[protein] + [thioredoxin]-disulfide + H2O = L-methionyl-(S)-S-oxide-[protein] + [thioredoxin]-dithiol</text>
        <dbReference type="Rhea" id="RHEA:14217"/>
        <dbReference type="Rhea" id="RHEA-COMP:10698"/>
        <dbReference type="Rhea" id="RHEA-COMP:10700"/>
        <dbReference type="Rhea" id="RHEA-COMP:12313"/>
        <dbReference type="Rhea" id="RHEA-COMP:12315"/>
        <dbReference type="ChEBI" id="CHEBI:15377"/>
        <dbReference type="ChEBI" id="CHEBI:16044"/>
        <dbReference type="ChEBI" id="CHEBI:29950"/>
        <dbReference type="ChEBI" id="CHEBI:44120"/>
        <dbReference type="ChEBI" id="CHEBI:50058"/>
        <dbReference type="EC" id="1.8.4.11"/>
    </reaction>
</comment>
<dbReference type="RefSeq" id="WP_110099504.1">
    <property type="nucleotide sequence ID" value="NZ_CP122561.1"/>
</dbReference>
<dbReference type="EC" id="1.8.4.11" evidence="5"/>
<evidence type="ECO:0000256" key="1">
    <source>
        <dbReference type="ARBA" id="ARBA00005591"/>
    </source>
</evidence>
<dbReference type="NCBIfam" id="TIGR00401">
    <property type="entry name" value="msrA"/>
    <property type="match status" value="1"/>
</dbReference>
<dbReference type="GeneID" id="83694692"/>
<dbReference type="GO" id="GO:0008113">
    <property type="term" value="F:peptide-methionine (S)-S-oxide reductase activity"/>
    <property type="evidence" value="ECO:0007669"/>
    <property type="project" value="UniProtKB-UniRule"/>
</dbReference>
<evidence type="ECO:0000256" key="2">
    <source>
        <dbReference type="ARBA" id="ARBA00023002"/>
    </source>
</evidence>
<evidence type="ECO:0000256" key="4">
    <source>
        <dbReference type="ARBA" id="ARBA00048782"/>
    </source>
</evidence>
<dbReference type="Pfam" id="PF01625">
    <property type="entry name" value="PMSR"/>
    <property type="match status" value="1"/>
</dbReference>
<organism evidence="7 8">
    <name type="scientific">Auritidibacter ignavus</name>
    <dbReference type="NCBI Taxonomy" id="678932"/>
    <lineage>
        <taxon>Bacteria</taxon>
        <taxon>Bacillati</taxon>
        <taxon>Actinomycetota</taxon>
        <taxon>Actinomycetes</taxon>
        <taxon>Micrococcales</taxon>
        <taxon>Micrococcaceae</taxon>
        <taxon>Auritidibacter</taxon>
    </lineage>
</organism>
<accession>A0AAJ6DDG0</accession>
<dbReference type="AlphaFoldDB" id="A0AAJ6DDG0"/>
<evidence type="ECO:0000256" key="3">
    <source>
        <dbReference type="ARBA" id="ARBA00047806"/>
    </source>
</evidence>
<evidence type="ECO:0000313" key="7">
    <source>
        <dbReference type="EMBL" id="WGH94454.1"/>
    </source>
</evidence>
<dbReference type="Gene3D" id="3.30.1060.10">
    <property type="entry name" value="Peptide methionine sulphoxide reductase MsrA"/>
    <property type="match status" value="1"/>
</dbReference>
<dbReference type="PANTHER" id="PTHR43774">
    <property type="entry name" value="PEPTIDE METHIONINE SULFOXIDE REDUCTASE"/>
    <property type="match status" value="1"/>
</dbReference>
<proteinExistence type="inferred from homology"/>
<dbReference type="InterPro" id="IPR002569">
    <property type="entry name" value="Met_Sox_Rdtase_MsrA_dom"/>
</dbReference>
<comment type="similarity">
    <text evidence="1 5">Belongs to the MsrA Met sulfoxide reductase family.</text>
</comment>
<dbReference type="PANTHER" id="PTHR43774:SF1">
    <property type="entry name" value="PEPTIDE METHIONINE SULFOXIDE REDUCTASE MSRA 2"/>
    <property type="match status" value="1"/>
</dbReference>
<dbReference type="Proteomes" id="UP001224674">
    <property type="component" value="Chromosome"/>
</dbReference>
<comment type="function">
    <text evidence="5">Has an important function as a repair enzyme for proteins that have been inactivated by oxidation. Catalyzes the reversible oxidation-reduction of methionine sulfoxide in proteins to methionine.</text>
</comment>
<feature type="active site" evidence="5">
    <location>
        <position position="22"/>
    </location>
</feature>
<dbReference type="EMBL" id="CP122566">
    <property type="protein sequence ID" value="WGH94454.1"/>
    <property type="molecule type" value="Genomic_DNA"/>
</dbReference>
<keyword evidence="8" id="KW-1185">Reference proteome</keyword>
<comment type="catalytic activity">
    <reaction evidence="4 5">
        <text>[thioredoxin]-disulfide + L-methionine + H2O = L-methionine (S)-S-oxide + [thioredoxin]-dithiol</text>
        <dbReference type="Rhea" id="RHEA:19993"/>
        <dbReference type="Rhea" id="RHEA-COMP:10698"/>
        <dbReference type="Rhea" id="RHEA-COMP:10700"/>
        <dbReference type="ChEBI" id="CHEBI:15377"/>
        <dbReference type="ChEBI" id="CHEBI:29950"/>
        <dbReference type="ChEBI" id="CHEBI:50058"/>
        <dbReference type="ChEBI" id="CHEBI:57844"/>
        <dbReference type="ChEBI" id="CHEBI:58772"/>
        <dbReference type="EC" id="1.8.4.11"/>
    </reaction>
</comment>
<feature type="domain" description="Peptide methionine sulphoxide reductase MsrA" evidence="6">
    <location>
        <begin position="16"/>
        <end position="166"/>
    </location>
</feature>